<accession>A0ABR2MIX9</accession>
<comment type="caution">
    <text evidence="2">The sequence shown here is derived from an EMBL/GenBank/DDBJ whole genome shotgun (WGS) entry which is preliminary data.</text>
</comment>
<evidence type="ECO:0000256" key="1">
    <source>
        <dbReference type="SAM" id="MobiDB-lite"/>
    </source>
</evidence>
<organism evidence="2 3">
    <name type="scientific">Platanthera guangdongensis</name>
    <dbReference type="NCBI Taxonomy" id="2320717"/>
    <lineage>
        <taxon>Eukaryota</taxon>
        <taxon>Viridiplantae</taxon>
        <taxon>Streptophyta</taxon>
        <taxon>Embryophyta</taxon>
        <taxon>Tracheophyta</taxon>
        <taxon>Spermatophyta</taxon>
        <taxon>Magnoliopsida</taxon>
        <taxon>Liliopsida</taxon>
        <taxon>Asparagales</taxon>
        <taxon>Orchidaceae</taxon>
        <taxon>Orchidoideae</taxon>
        <taxon>Orchideae</taxon>
        <taxon>Orchidinae</taxon>
        <taxon>Platanthera</taxon>
    </lineage>
</organism>
<dbReference type="Proteomes" id="UP001412067">
    <property type="component" value="Unassembled WGS sequence"/>
</dbReference>
<evidence type="ECO:0000313" key="2">
    <source>
        <dbReference type="EMBL" id="KAK8963941.1"/>
    </source>
</evidence>
<keyword evidence="3" id="KW-1185">Reference proteome</keyword>
<gene>
    <name evidence="2" type="ORF">KSP40_PGU011313</name>
</gene>
<feature type="region of interest" description="Disordered" evidence="1">
    <location>
        <begin position="122"/>
        <end position="231"/>
    </location>
</feature>
<proteinExistence type="predicted"/>
<evidence type="ECO:0000313" key="3">
    <source>
        <dbReference type="Proteomes" id="UP001412067"/>
    </source>
</evidence>
<reference evidence="2 3" key="1">
    <citation type="journal article" date="2022" name="Nat. Plants">
        <title>Genomes of leafy and leafless Platanthera orchids illuminate the evolution of mycoheterotrophy.</title>
        <authorList>
            <person name="Li M.H."/>
            <person name="Liu K.W."/>
            <person name="Li Z."/>
            <person name="Lu H.C."/>
            <person name="Ye Q.L."/>
            <person name="Zhang D."/>
            <person name="Wang J.Y."/>
            <person name="Li Y.F."/>
            <person name="Zhong Z.M."/>
            <person name="Liu X."/>
            <person name="Yu X."/>
            <person name="Liu D.K."/>
            <person name="Tu X.D."/>
            <person name="Liu B."/>
            <person name="Hao Y."/>
            <person name="Liao X.Y."/>
            <person name="Jiang Y.T."/>
            <person name="Sun W.H."/>
            <person name="Chen J."/>
            <person name="Chen Y.Q."/>
            <person name="Ai Y."/>
            <person name="Zhai J.W."/>
            <person name="Wu S.S."/>
            <person name="Zhou Z."/>
            <person name="Hsiao Y.Y."/>
            <person name="Wu W.L."/>
            <person name="Chen Y.Y."/>
            <person name="Lin Y.F."/>
            <person name="Hsu J.L."/>
            <person name="Li C.Y."/>
            <person name="Wang Z.W."/>
            <person name="Zhao X."/>
            <person name="Zhong W.Y."/>
            <person name="Ma X.K."/>
            <person name="Ma L."/>
            <person name="Huang J."/>
            <person name="Chen G.Z."/>
            <person name="Huang M.Z."/>
            <person name="Huang L."/>
            <person name="Peng D.H."/>
            <person name="Luo Y.B."/>
            <person name="Zou S.Q."/>
            <person name="Chen S.P."/>
            <person name="Lan S."/>
            <person name="Tsai W.C."/>
            <person name="Van de Peer Y."/>
            <person name="Liu Z.J."/>
        </authorList>
    </citation>
    <scope>NUCLEOTIDE SEQUENCE [LARGE SCALE GENOMIC DNA]</scope>
    <source>
        <strain evidence="2">Lor288</strain>
    </source>
</reference>
<sequence>MGPISSCTLLPSLSSTHEISQDPLVVAGIEAWQGSSWTVDLMLLFLPVLTISHAKFDDFISQEFVCVDYTNCHVQIQPLYLHMPDRVCDPTSVTSWCWLALTQAVRLSLTARIQAVPPQSAFAKAGEGRPFSGGLIEVDPHKGRPRPSGSRQPRRGQPCKGAAKATQIRAPSLRPAPPRTDEGYPISGGLAAAGSTKVWPTPPNPGRPRQGPTKASRSCAVSPPSAIARAV</sequence>
<protein>
    <submittedName>
        <fullName evidence="2">Uncharacterized protein</fullName>
    </submittedName>
</protein>
<feature type="compositionally biased region" description="Low complexity" evidence="1">
    <location>
        <begin position="146"/>
        <end position="158"/>
    </location>
</feature>
<name>A0ABR2MIX9_9ASPA</name>
<dbReference type="EMBL" id="JBBWWR010000007">
    <property type="protein sequence ID" value="KAK8963941.1"/>
    <property type="molecule type" value="Genomic_DNA"/>
</dbReference>